<dbReference type="InterPro" id="IPR046953">
    <property type="entry name" value="Spore_GerAC-like_C"/>
</dbReference>
<dbReference type="PANTHER" id="PTHR35789:SF1">
    <property type="entry name" value="SPORE GERMINATION PROTEIN B3"/>
    <property type="match status" value="1"/>
</dbReference>
<dbReference type="NCBIfam" id="TIGR02887">
    <property type="entry name" value="spore_ger_x_C"/>
    <property type="match status" value="1"/>
</dbReference>
<evidence type="ECO:0000259" key="9">
    <source>
        <dbReference type="Pfam" id="PF05504"/>
    </source>
</evidence>
<name>A0A7X4YQF4_9BACL</name>
<keyword evidence="5" id="KW-0472">Membrane</keyword>
<dbReference type="Pfam" id="PF25198">
    <property type="entry name" value="Spore_GerAC_N"/>
    <property type="match status" value="1"/>
</dbReference>
<feature type="signal peptide" evidence="8">
    <location>
        <begin position="1"/>
        <end position="19"/>
    </location>
</feature>
<evidence type="ECO:0000256" key="8">
    <source>
        <dbReference type="SAM" id="SignalP"/>
    </source>
</evidence>
<organism evidence="11 12">
    <name type="scientific">Paenibacillus sacheonensis</name>
    <dbReference type="NCBI Taxonomy" id="742054"/>
    <lineage>
        <taxon>Bacteria</taxon>
        <taxon>Bacillati</taxon>
        <taxon>Bacillota</taxon>
        <taxon>Bacilli</taxon>
        <taxon>Bacillales</taxon>
        <taxon>Paenibacillaceae</taxon>
        <taxon>Paenibacillus</taxon>
    </lineage>
</organism>
<evidence type="ECO:0000256" key="5">
    <source>
        <dbReference type="ARBA" id="ARBA00023136"/>
    </source>
</evidence>
<gene>
    <name evidence="11" type="ORF">GT003_16485</name>
</gene>
<evidence type="ECO:0000256" key="1">
    <source>
        <dbReference type="ARBA" id="ARBA00004635"/>
    </source>
</evidence>
<dbReference type="EMBL" id="JAAAMU010000007">
    <property type="protein sequence ID" value="NBC70600.1"/>
    <property type="molecule type" value="Genomic_DNA"/>
</dbReference>
<comment type="subcellular location">
    <subcellularLocation>
        <location evidence="1">Membrane</location>
        <topology evidence="1">Lipid-anchor</topology>
    </subcellularLocation>
</comment>
<evidence type="ECO:0000256" key="6">
    <source>
        <dbReference type="ARBA" id="ARBA00023139"/>
    </source>
</evidence>
<dbReference type="Gene3D" id="3.30.300.210">
    <property type="entry name" value="Nutrient germinant receptor protein C, domain 3"/>
    <property type="match status" value="1"/>
</dbReference>
<keyword evidence="4 8" id="KW-0732">Signal</keyword>
<dbReference type="AlphaFoldDB" id="A0A7X4YQF4"/>
<dbReference type="PANTHER" id="PTHR35789">
    <property type="entry name" value="SPORE GERMINATION PROTEIN B3"/>
    <property type="match status" value="1"/>
</dbReference>
<feature type="domain" description="Spore germination protein N-terminal" evidence="10">
    <location>
        <begin position="24"/>
        <end position="197"/>
    </location>
</feature>
<feature type="domain" description="Spore germination GerAC-like C-terminal" evidence="9">
    <location>
        <begin position="218"/>
        <end position="378"/>
    </location>
</feature>
<evidence type="ECO:0000259" key="10">
    <source>
        <dbReference type="Pfam" id="PF25198"/>
    </source>
</evidence>
<keyword evidence="6" id="KW-0564">Palmitate</keyword>
<keyword evidence="3" id="KW-0309">Germination</keyword>
<accession>A0A7X4YQF4</accession>
<feature type="chain" id="PRO_5039123447" evidence="8">
    <location>
        <begin position="20"/>
        <end position="384"/>
    </location>
</feature>
<dbReference type="PROSITE" id="PS51257">
    <property type="entry name" value="PROKAR_LIPOPROTEIN"/>
    <property type="match status" value="1"/>
</dbReference>
<evidence type="ECO:0000256" key="7">
    <source>
        <dbReference type="ARBA" id="ARBA00023288"/>
    </source>
</evidence>
<evidence type="ECO:0000256" key="2">
    <source>
        <dbReference type="ARBA" id="ARBA00007886"/>
    </source>
</evidence>
<evidence type="ECO:0000313" key="11">
    <source>
        <dbReference type="EMBL" id="NBC70600.1"/>
    </source>
</evidence>
<sequence length="384" mass="43485">MKRIAGAAVLLLGASLALTGCWDIKTVSDYNFVTAMGIEHKEGKYVIYVELMDFGDMGSQEQAAPGDRSKVWIGKSEGETLYDAINALYKTSQQNLYWDHLMAIVFSESTLKNEINAFFDSIPRFPQIRYNTWVFGTHEPINELFKYSTFFNLSPISNLLHNPKVLHNQLSSIPPIRLNTVLANAEEKGETDFVPRLTLKPKSWEDTKQFQTVLEMSGAYALHGGKAEQKLTEKQLEGVRWVNLKTRRAVLPISSEGKRLGTVLIIKPRKKTKIVMQSGKPAISLDLKFTGVVEEVVVPSKVKQFKEIAEKKIAEEVMQTYRAGITKQTDVYDFQQYLYRRNPKAYHSLTAGSSNNGFMLTEDSLRKVKVTVRIAHTGMYDMEP</sequence>
<protein>
    <submittedName>
        <fullName evidence="11">Ger(X)C family spore germination protein</fullName>
    </submittedName>
</protein>
<proteinExistence type="inferred from homology"/>
<dbReference type="InterPro" id="IPR038501">
    <property type="entry name" value="Spore_GerAC_C_sf"/>
</dbReference>
<keyword evidence="12" id="KW-1185">Reference proteome</keyword>
<comment type="similarity">
    <text evidence="2">Belongs to the GerABKC lipoprotein family.</text>
</comment>
<keyword evidence="7" id="KW-0449">Lipoprotein</keyword>
<evidence type="ECO:0000256" key="4">
    <source>
        <dbReference type="ARBA" id="ARBA00022729"/>
    </source>
</evidence>
<dbReference type="InterPro" id="IPR057336">
    <property type="entry name" value="GerAC_N"/>
</dbReference>
<evidence type="ECO:0000256" key="3">
    <source>
        <dbReference type="ARBA" id="ARBA00022544"/>
    </source>
</evidence>
<dbReference type="Proteomes" id="UP000558113">
    <property type="component" value="Unassembled WGS sequence"/>
</dbReference>
<dbReference type="OrthoDB" id="2380468at2"/>
<evidence type="ECO:0000313" key="12">
    <source>
        <dbReference type="Proteomes" id="UP000558113"/>
    </source>
</evidence>
<comment type="caution">
    <text evidence="11">The sequence shown here is derived from an EMBL/GenBank/DDBJ whole genome shotgun (WGS) entry which is preliminary data.</text>
</comment>
<dbReference type="GO" id="GO:0009847">
    <property type="term" value="P:spore germination"/>
    <property type="evidence" value="ECO:0007669"/>
    <property type="project" value="InterPro"/>
</dbReference>
<dbReference type="Pfam" id="PF05504">
    <property type="entry name" value="Spore_GerAC"/>
    <property type="match status" value="1"/>
</dbReference>
<dbReference type="RefSeq" id="WP_161699687.1">
    <property type="nucleotide sequence ID" value="NZ_JAAAMU010000007.1"/>
</dbReference>
<dbReference type="GO" id="GO:0016020">
    <property type="term" value="C:membrane"/>
    <property type="evidence" value="ECO:0007669"/>
    <property type="project" value="UniProtKB-SubCell"/>
</dbReference>
<reference evidence="11 12" key="1">
    <citation type="submission" date="2020-01" db="EMBL/GenBank/DDBJ databases">
        <title>Paenibacillus soybeanensis sp. nov. isolated from the nodules of soybean (Glycine max(L.) Merr).</title>
        <authorList>
            <person name="Wang H."/>
        </authorList>
    </citation>
    <scope>NUCLEOTIDE SEQUENCE [LARGE SCALE GENOMIC DNA]</scope>
    <source>
        <strain evidence="11 12">DSM 23054</strain>
    </source>
</reference>
<dbReference type="InterPro" id="IPR008844">
    <property type="entry name" value="Spore_GerAC-like"/>
</dbReference>